<accession>A0AA85IYL6</accession>
<protein>
    <recommendedName>
        <fullName evidence="4">Secreted protein</fullName>
    </recommendedName>
</protein>
<sequence length="97" mass="10475">MSHICITSIMCIVFIEVIHGGGVSSYTITPSCEAVERGNTGDFCTDLKKQLTELLSGAGRDTDGSRKSDEKKHPSCNAVRNLTSLAGMKIEVKNSKR</sequence>
<evidence type="ECO:0000313" key="3">
    <source>
        <dbReference type="WBParaSite" id="TREG1_118570.4"/>
    </source>
</evidence>
<reference evidence="3" key="2">
    <citation type="submission" date="2023-11" db="UniProtKB">
        <authorList>
            <consortium name="WormBaseParasite"/>
        </authorList>
    </citation>
    <scope>IDENTIFICATION</scope>
</reference>
<evidence type="ECO:0008006" key="4">
    <source>
        <dbReference type="Google" id="ProtNLM"/>
    </source>
</evidence>
<evidence type="ECO:0000256" key="1">
    <source>
        <dbReference type="SAM" id="SignalP"/>
    </source>
</evidence>
<dbReference type="AlphaFoldDB" id="A0AA85IYL6"/>
<reference evidence="2" key="1">
    <citation type="submission" date="2022-06" db="EMBL/GenBank/DDBJ databases">
        <authorList>
            <person name="Berger JAMES D."/>
            <person name="Berger JAMES D."/>
        </authorList>
    </citation>
    <scope>NUCLEOTIDE SEQUENCE [LARGE SCALE GENOMIC DNA]</scope>
</reference>
<keyword evidence="2" id="KW-1185">Reference proteome</keyword>
<keyword evidence="1" id="KW-0732">Signal</keyword>
<evidence type="ECO:0000313" key="2">
    <source>
        <dbReference type="Proteomes" id="UP000050795"/>
    </source>
</evidence>
<feature type="chain" id="PRO_5041684286" description="Secreted protein" evidence="1">
    <location>
        <begin position="21"/>
        <end position="97"/>
    </location>
</feature>
<dbReference type="WBParaSite" id="TREG1_118570.4">
    <property type="protein sequence ID" value="TREG1_118570.4"/>
    <property type="gene ID" value="TREG1_118570"/>
</dbReference>
<organism evidence="2 3">
    <name type="scientific">Trichobilharzia regenti</name>
    <name type="common">Nasal bird schistosome</name>
    <dbReference type="NCBI Taxonomy" id="157069"/>
    <lineage>
        <taxon>Eukaryota</taxon>
        <taxon>Metazoa</taxon>
        <taxon>Spiralia</taxon>
        <taxon>Lophotrochozoa</taxon>
        <taxon>Platyhelminthes</taxon>
        <taxon>Trematoda</taxon>
        <taxon>Digenea</taxon>
        <taxon>Strigeidida</taxon>
        <taxon>Schistosomatoidea</taxon>
        <taxon>Schistosomatidae</taxon>
        <taxon>Trichobilharzia</taxon>
    </lineage>
</organism>
<dbReference type="Proteomes" id="UP000050795">
    <property type="component" value="Unassembled WGS sequence"/>
</dbReference>
<proteinExistence type="predicted"/>
<feature type="signal peptide" evidence="1">
    <location>
        <begin position="1"/>
        <end position="20"/>
    </location>
</feature>
<name>A0AA85IYL6_TRIRE</name>